<evidence type="ECO:0000256" key="1">
    <source>
        <dbReference type="SAM" id="MobiDB-lite"/>
    </source>
</evidence>
<sequence length="268" mass="30720">MEDHNIPLKKRKSKYERVESKEKVLVWVSLKYPFSCIGLAPFTPSSISSLEGLQHRGQTEPPNIREINSFNADGQATLSPSQGPYMLELHLPLALLFNTWENERKKEVPFSAWFYARYPFNHPTPFQKPPEGQNEPQQLSGDHTPYTVNLQNGTIIFARNLVILPRPIIEPQSPIAARQGLPRHAQEQMFKPISLGVSGSSSTTVRDRDRHSDVYRDRDGPSSTMIDGYRENHRSMEREGDGYRSGDGERDEYSRSERDRDAHRMRDG</sequence>
<dbReference type="AlphaFoldDB" id="A0A1B9G0R9"/>
<proteinExistence type="predicted"/>
<protein>
    <submittedName>
        <fullName evidence="2">Uncharacterized protein</fullName>
    </submittedName>
</protein>
<feature type="compositionally biased region" description="Basic and acidic residues" evidence="1">
    <location>
        <begin position="205"/>
        <end position="220"/>
    </location>
</feature>
<feature type="compositionally biased region" description="Polar residues" evidence="1">
    <location>
        <begin position="134"/>
        <end position="143"/>
    </location>
</feature>
<gene>
    <name evidence="2" type="ORF">I302_06076</name>
</gene>
<feature type="region of interest" description="Disordered" evidence="1">
    <location>
        <begin position="124"/>
        <end position="143"/>
    </location>
</feature>
<organism evidence="2">
    <name type="scientific">Kwoniella bestiolae CBS 10118</name>
    <dbReference type="NCBI Taxonomy" id="1296100"/>
    <lineage>
        <taxon>Eukaryota</taxon>
        <taxon>Fungi</taxon>
        <taxon>Dikarya</taxon>
        <taxon>Basidiomycota</taxon>
        <taxon>Agaricomycotina</taxon>
        <taxon>Tremellomycetes</taxon>
        <taxon>Tremellales</taxon>
        <taxon>Cryptococcaceae</taxon>
        <taxon>Kwoniella</taxon>
    </lineage>
</organism>
<evidence type="ECO:0000313" key="2">
    <source>
        <dbReference type="EMBL" id="OCF24615.1"/>
    </source>
</evidence>
<accession>A0A1B9G0R9</accession>
<feature type="region of interest" description="Disordered" evidence="1">
    <location>
        <begin position="190"/>
        <end position="268"/>
    </location>
</feature>
<dbReference type="VEuPathDB" id="FungiDB:I302_06076"/>
<name>A0A1B9G0R9_9TREE</name>
<feature type="compositionally biased region" description="Basic and acidic residues" evidence="1">
    <location>
        <begin position="228"/>
        <end position="268"/>
    </location>
</feature>
<dbReference type="OrthoDB" id="10392457at2759"/>
<reference evidence="2" key="2">
    <citation type="submission" date="2014-01" db="EMBL/GenBank/DDBJ databases">
        <title>Evolution of pathogenesis and genome organization in the Tremellales.</title>
        <authorList>
            <person name="Cuomo C."/>
            <person name="Litvintseva A."/>
            <person name="Heitman J."/>
            <person name="Chen Y."/>
            <person name="Sun S."/>
            <person name="Springer D."/>
            <person name="Dromer F."/>
            <person name="Young S."/>
            <person name="Zeng Q."/>
            <person name="Chapman S."/>
            <person name="Gujja S."/>
            <person name="Saif S."/>
            <person name="Birren B."/>
        </authorList>
    </citation>
    <scope>NUCLEOTIDE SEQUENCE</scope>
    <source>
        <strain evidence="2">CBS 10118</strain>
    </source>
</reference>
<reference evidence="2" key="1">
    <citation type="submission" date="2013-07" db="EMBL/GenBank/DDBJ databases">
        <title>The Genome Sequence of Cryptococcus bestiolae CBS10118.</title>
        <authorList>
            <consortium name="The Broad Institute Genome Sequencing Platform"/>
            <person name="Cuomo C."/>
            <person name="Litvintseva A."/>
            <person name="Chen Y."/>
            <person name="Heitman J."/>
            <person name="Sun S."/>
            <person name="Springer D."/>
            <person name="Dromer F."/>
            <person name="Young S.K."/>
            <person name="Zeng Q."/>
            <person name="Gargeya S."/>
            <person name="Fitzgerald M."/>
            <person name="Abouelleil A."/>
            <person name="Alvarado L."/>
            <person name="Berlin A.M."/>
            <person name="Chapman S.B."/>
            <person name="Dewar J."/>
            <person name="Goldberg J."/>
            <person name="Griggs A."/>
            <person name="Gujja S."/>
            <person name="Hansen M."/>
            <person name="Howarth C."/>
            <person name="Imamovic A."/>
            <person name="Larimer J."/>
            <person name="McCowan C."/>
            <person name="Murphy C."/>
            <person name="Pearson M."/>
            <person name="Priest M."/>
            <person name="Roberts A."/>
            <person name="Saif S."/>
            <person name="Shea T."/>
            <person name="Sykes S."/>
            <person name="Wortman J."/>
            <person name="Nusbaum C."/>
            <person name="Birren B."/>
        </authorList>
    </citation>
    <scope>NUCLEOTIDE SEQUENCE [LARGE SCALE GENOMIC DNA]</scope>
    <source>
        <strain evidence="2">CBS 10118</strain>
    </source>
</reference>
<dbReference type="EMBL" id="KI894022">
    <property type="protein sequence ID" value="OCF24615.1"/>
    <property type="molecule type" value="Genomic_DNA"/>
</dbReference>